<protein>
    <recommendedName>
        <fullName evidence="4">Secreted protein</fullName>
    </recommendedName>
</protein>
<keyword evidence="3" id="KW-1185">Reference proteome</keyword>
<organism evidence="2 3">
    <name type="scientific">Oedothorax gibbosus</name>
    <dbReference type="NCBI Taxonomy" id="931172"/>
    <lineage>
        <taxon>Eukaryota</taxon>
        <taxon>Metazoa</taxon>
        <taxon>Ecdysozoa</taxon>
        <taxon>Arthropoda</taxon>
        <taxon>Chelicerata</taxon>
        <taxon>Arachnida</taxon>
        <taxon>Araneae</taxon>
        <taxon>Araneomorphae</taxon>
        <taxon>Entelegynae</taxon>
        <taxon>Araneoidea</taxon>
        <taxon>Linyphiidae</taxon>
        <taxon>Erigoninae</taxon>
        <taxon>Oedothorax</taxon>
    </lineage>
</organism>
<dbReference type="Proteomes" id="UP000827092">
    <property type="component" value="Unassembled WGS sequence"/>
</dbReference>
<proteinExistence type="predicted"/>
<comment type="caution">
    <text evidence="2">The sequence shown here is derived from an EMBL/GenBank/DDBJ whole genome shotgun (WGS) entry which is preliminary data.</text>
</comment>
<evidence type="ECO:0000313" key="3">
    <source>
        <dbReference type="Proteomes" id="UP000827092"/>
    </source>
</evidence>
<feature type="chain" id="PRO_5043798371" description="Secreted protein" evidence="1">
    <location>
        <begin position="22"/>
        <end position="248"/>
    </location>
</feature>
<feature type="signal peptide" evidence="1">
    <location>
        <begin position="1"/>
        <end position="21"/>
    </location>
</feature>
<keyword evidence="1" id="KW-0732">Signal</keyword>
<dbReference type="EMBL" id="JAFNEN010000032">
    <property type="protein sequence ID" value="KAG8199071.1"/>
    <property type="molecule type" value="Genomic_DNA"/>
</dbReference>
<sequence>MNIFTSALLLTIYGVFSSVNADLCAKERHNVCIKPGMGLIDFPTSLGELQKSCPTFLKILRCLLEYQNLCGSKYPGMSEIKFDEAYVLMTQACNKNSAFHLELGSSLSCLHNLFTTHINVCQPLVNPSVKTSLESHGIYLDDKNYAMKKNDDLRYHCLTDAMQVSCFIARTSVTCGDQAENMMKDILSRVEYVETLCGEEMFDELAETILYAHKDMEKKVAAKYCESWSVFRLCDRKPPIKKRIHPFW</sequence>
<evidence type="ECO:0000256" key="1">
    <source>
        <dbReference type="SAM" id="SignalP"/>
    </source>
</evidence>
<evidence type="ECO:0000313" key="2">
    <source>
        <dbReference type="EMBL" id="KAG8199071.1"/>
    </source>
</evidence>
<dbReference type="AlphaFoldDB" id="A0AAV6VSN5"/>
<name>A0AAV6VSN5_9ARAC</name>
<accession>A0AAV6VSN5</accession>
<evidence type="ECO:0008006" key="4">
    <source>
        <dbReference type="Google" id="ProtNLM"/>
    </source>
</evidence>
<reference evidence="2 3" key="1">
    <citation type="journal article" date="2022" name="Nat. Ecol. Evol.">
        <title>A masculinizing supergene underlies an exaggerated male reproductive morph in a spider.</title>
        <authorList>
            <person name="Hendrickx F."/>
            <person name="De Corte Z."/>
            <person name="Sonet G."/>
            <person name="Van Belleghem S.M."/>
            <person name="Kostlbacher S."/>
            <person name="Vangestel C."/>
        </authorList>
    </citation>
    <scope>NUCLEOTIDE SEQUENCE [LARGE SCALE GENOMIC DNA]</scope>
    <source>
        <strain evidence="2">W744_W776</strain>
    </source>
</reference>
<gene>
    <name evidence="2" type="ORF">JTE90_021081</name>
</gene>